<protein>
    <submittedName>
        <fullName evidence="4">AAA family ATPase</fullName>
    </submittedName>
</protein>
<keyword evidence="1" id="KW-0547">Nucleotide-binding</keyword>
<dbReference type="Gene3D" id="1.25.40.10">
    <property type="entry name" value="Tetratricopeptide repeat domain"/>
    <property type="match status" value="1"/>
</dbReference>
<proteinExistence type="predicted"/>
<accession>A0ABS9LN28</accession>
<keyword evidence="2" id="KW-0067">ATP-binding</keyword>
<dbReference type="Gene3D" id="3.30.70.1230">
    <property type="entry name" value="Nucleotide cyclase"/>
    <property type="match status" value="2"/>
</dbReference>
<evidence type="ECO:0000256" key="2">
    <source>
        <dbReference type="ARBA" id="ARBA00022840"/>
    </source>
</evidence>
<sequence length="1337" mass="147553">MDRLSVDVSAYVPGWVRTALAESRHGPDDSVLESGLAIILLFDIAGFVETTNQLARRGPRGAEDVSDLLSSCFGPLTEIIGEHGGDIIAFVGDGILAMWDDAVALGQASLLAARCGLALKAEMNRQVQAGQHQLQPRISIDIGQVHCCKLGGLHDRWHFVIVGSLFGRLGDAYRKAQIGDVVLSRELHNSIQDYCEGALSPELFTLIGMSGDRTTPTRRFRINASSLQLQALVPDIVVDHLRFGEQRWLAEFRNITVVYVSLFELSFDRPFAEKLQVAVKQVQRTAHRFHSEIHKIIMDDKGFCMSLAFGLPRLAHEDDPQRGIEAALEIFKELESTGVRVSIGIASGKLFCGDYGGRERREYCLMGPAINMASRLMELAAGKILCDATTAEAVRETVSFSVLPPQHVKGNDALVTAYRPIAVSRAHRDHHDVVMVGRASERRQLYDALLNRVGGAIVVRGEPGIGKSVLLDDLAIFARSHDAWTLRGFATSIERFTPYFAWRNVIYDLLGGDSPEHIGRIAHEKLSHDRTLLSWLPLLRDIVNINRSETALTRQIVGSARAACIEALVVALLSDGERSPRALIFEDLHWFDSASMHLLTAVARQLPDLLLVASCRPPTIVPARQEEIEFATEINLAAMSKQTIEQLVCRRLRANKLPEALVDFVYRQGEGNPFHCEELALALRDTGAINVNRGVCEVLADLRDPARRTLPANLEGVIISRIDELGVEAQLLLKVASVIDEDFTVETAQAIYPAQMALIDVGGMLDELTAQDFLVVEGGAGVSARYSFRHAISQEVTYRLLSFAQRVALHKTIADVIERKNSEWLEPYYSRLAQHWELANESDRAIRYLELSAKQALRSYANRDAIRYVQRAFTLIDSAPVVSGDVLRSEWEWILGDANNELADYEEAFSHFGKAMVLMKQTSPRGRVGRLARVLVNVLRQVRLRLWSPSSEHYSTIDRRKFERTAHIRERLAERHFFLNESLAVLDETLSALNLAERCGAADEAISGYSALGLGLGMSGLRGVGRYYRSRALRFAGEAGSLPAAARAHLLAAVFGYGTGEWDLTERCAQHALELYRQLGDRSRWHAPVTILAFSAILRGDLANAEALLSDLETMVSSESTHQAGAWLAAATVLSSLMRNKTDPSQLRRLDELTEKRLIRADRLLCLGILASALQQRGEAEAAFKVAERALAVLQEVDVVWGSYVYGVVGVAEVFLAKWGEEGAGSNAMPQALLVCKHAARVTRMSPVCRPQALLLRGRAALLSGRQAKARRLWGAAAQAAARMHMPRELGLALYQIAQTRPLGDPERSSNLIRAQDILLSVGAEPDLAAVRKALSI</sequence>
<feature type="domain" description="Guanylate cyclase" evidence="3">
    <location>
        <begin position="302"/>
        <end position="377"/>
    </location>
</feature>
<evidence type="ECO:0000256" key="1">
    <source>
        <dbReference type="ARBA" id="ARBA00022741"/>
    </source>
</evidence>
<dbReference type="SUPFAM" id="SSF55073">
    <property type="entry name" value="Nucleotide cyclase"/>
    <property type="match status" value="2"/>
</dbReference>
<comment type="caution">
    <text evidence="4">The sequence shown here is derived from an EMBL/GenBank/DDBJ whole genome shotgun (WGS) entry which is preliminary data.</text>
</comment>
<evidence type="ECO:0000313" key="4">
    <source>
        <dbReference type="EMBL" id="MCG2668209.1"/>
    </source>
</evidence>
<dbReference type="SUPFAM" id="SSF48452">
    <property type="entry name" value="TPR-like"/>
    <property type="match status" value="1"/>
</dbReference>
<dbReference type="EMBL" id="JAKLUA010000004">
    <property type="protein sequence ID" value="MCG2668209.1"/>
    <property type="molecule type" value="Genomic_DNA"/>
</dbReference>
<dbReference type="SUPFAM" id="SSF52540">
    <property type="entry name" value="P-loop containing nucleoside triphosphate hydrolases"/>
    <property type="match status" value="1"/>
</dbReference>
<organism evidence="4 5">
    <name type="scientific">Bradyrhizobium zhengyangense</name>
    <dbReference type="NCBI Taxonomy" id="2911009"/>
    <lineage>
        <taxon>Bacteria</taxon>
        <taxon>Pseudomonadati</taxon>
        <taxon>Pseudomonadota</taxon>
        <taxon>Alphaproteobacteria</taxon>
        <taxon>Hyphomicrobiales</taxon>
        <taxon>Nitrobacteraceae</taxon>
        <taxon>Bradyrhizobium</taxon>
    </lineage>
</organism>
<evidence type="ECO:0000259" key="3">
    <source>
        <dbReference type="PROSITE" id="PS50125"/>
    </source>
</evidence>
<dbReference type="InterPro" id="IPR027417">
    <property type="entry name" value="P-loop_NTPase"/>
</dbReference>
<dbReference type="PROSITE" id="PS50125">
    <property type="entry name" value="GUANYLATE_CYCLASE_2"/>
    <property type="match status" value="2"/>
</dbReference>
<gene>
    <name evidence="4" type="ORF">L6637_14695</name>
</gene>
<dbReference type="RefSeq" id="WP_237871070.1">
    <property type="nucleotide sequence ID" value="NZ_JAKLUA010000004.1"/>
</dbReference>
<dbReference type="InterPro" id="IPR001054">
    <property type="entry name" value="A/G_cyclase"/>
</dbReference>
<dbReference type="PANTHER" id="PTHR16305">
    <property type="entry name" value="TESTICULAR SOLUBLE ADENYLYL CYCLASE"/>
    <property type="match status" value="1"/>
</dbReference>
<dbReference type="InterPro" id="IPR029787">
    <property type="entry name" value="Nucleotide_cyclase"/>
</dbReference>
<evidence type="ECO:0000313" key="5">
    <source>
        <dbReference type="Proteomes" id="UP001139012"/>
    </source>
</evidence>
<keyword evidence="5" id="KW-1185">Reference proteome</keyword>
<dbReference type="SMART" id="SM00044">
    <property type="entry name" value="CYCc"/>
    <property type="match status" value="1"/>
</dbReference>
<reference evidence="4" key="1">
    <citation type="submission" date="2022-01" db="EMBL/GenBank/DDBJ databases">
        <title>Genome sequnece data of strain Bradyrhizobium sp. nov.</title>
        <authorList>
            <person name="Zhang J."/>
        </authorList>
    </citation>
    <scope>NUCLEOTIDE SEQUENCE</scope>
    <source>
        <strain evidence="4">WYCCWR 12774</strain>
    </source>
</reference>
<dbReference type="InterPro" id="IPR011990">
    <property type="entry name" value="TPR-like_helical_dom_sf"/>
</dbReference>
<dbReference type="InterPro" id="IPR041664">
    <property type="entry name" value="AAA_16"/>
</dbReference>
<dbReference type="Pfam" id="PF00211">
    <property type="entry name" value="Guanylate_cyc"/>
    <property type="match status" value="1"/>
</dbReference>
<dbReference type="CDD" id="cd07302">
    <property type="entry name" value="CHD"/>
    <property type="match status" value="2"/>
</dbReference>
<feature type="domain" description="Guanylate cyclase" evidence="3">
    <location>
        <begin position="38"/>
        <end position="164"/>
    </location>
</feature>
<dbReference type="Pfam" id="PF13191">
    <property type="entry name" value="AAA_16"/>
    <property type="match status" value="1"/>
</dbReference>
<name>A0ABS9LN28_9BRAD</name>
<dbReference type="PANTHER" id="PTHR16305:SF28">
    <property type="entry name" value="GUANYLATE CYCLASE DOMAIN-CONTAINING PROTEIN"/>
    <property type="match status" value="1"/>
</dbReference>
<dbReference type="Proteomes" id="UP001139012">
    <property type="component" value="Unassembled WGS sequence"/>
</dbReference>